<sequence length="137" mass="15393">MSEDNPFLGTGWGFPPTFQKETQSVEMIAGPEDIQSSLEILLSTSLGERVMQPTYGSNLKDYIFEPLDSSLDAFLKDLIKTAILYFEPRILLDKVSLESVPLEGMVTISLDYRIRSTNSRYNFVLPFYLNEGASAIP</sequence>
<proteinExistence type="predicted"/>
<feature type="domain" description="IraD/Gp25-like" evidence="1">
    <location>
        <begin position="32"/>
        <end position="118"/>
    </location>
</feature>
<evidence type="ECO:0000313" key="3">
    <source>
        <dbReference type="Proteomes" id="UP000315439"/>
    </source>
</evidence>
<comment type="caution">
    <text evidence="2">The sequence shown here is derived from an EMBL/GenBank/DDBJ whole genome shotgun (WGS) entry which is preliminary data.</text>
</comment>
<dbReference type="EMBL" id="VIKS01000008">
    <property type="protein sequence ID" value="TQV87432.1"/>
    <property type="molecule type" value="Genomic_DNA"/>
</dbReference>
<dbReference type="Proteomes" id="UP000315439">
    <property type="component" value="Unassembled WGS sequence"/>
</dbReference>
<accession>A0A545UD89</accession>
<name>A0A545UD89_9GAMM</name>
<dbReference type="Pfam" id="PF04965">
    <property type="entry name" value="GPW_gp25"/>
    <property type="match status" value="1"/>
</dbReference>
<dbReference type="OrthoDB" id="9802846at2"/>
<gene>
    <name evidence="2" type="ORF">FLL46_13390</name>
</gene>
<evidence type="ECO:0000259" key="1">
    <source>
        <dbReference type="Pfam" id="PF04965"/>
    </source>
</evidence>
<organism evidence="2 3">
    <name type="scientific">Aliikangiella coralliicola</name>
    <dbReference type="NCBI Taxonomy" id="2592383"/>
    <lineage>
        <taxon>Bacteria</taxon>
        <taxon>Pseudomonadati</taxon>
        <taxon>Pseudomonadota</taxon>
        <taxon>Gammaproteobacteria</taxon>
        <taxon>Oceanospirillales</taxon>
        <taxon>Pleioneaceae</taxon>
        <taxon>Aliikangiella</taxon>
    </lineage>
</organism>
<keyword evidence="3" id="KW-1185">Reference proteome</keyword>
<reference evidence="2 3" key="1">
    <citation type="submission" date="2019-07" db="EMBL/GenBank/DDBJ databases">
        <title>Draft genome for Aliikangiella sp. M105.</title>
        <authorList>
            <person name="Wang G."/>
        </authorList>
    </citation>
    <scope>NUCLEOTIDE SEQUENCE [LARGE SCALE GENOMIC DNA]</scope>
    <source>
        <strain evidence="2 3">M105</strain>
    </source>
</reference>
<dbReference type="Gene3D" id="3.10.450.40">
    <property type="match status" value="1"/>
</dbReference>
<evidence type="ECO:0000313" key="2">
    <source>
        <dbReference type="EMBL" id="TQV87432.1"/>
    </source>
</evidence>
<protein>
    <submittedName>
        <fullName evidence="2">GPW/gp25 family protein</fullName>
    </submittedName>
</protein>
<dbReference type="AlphaFoldDB" id="A0A545UD89"/>
<dbReference type="RefSeq" id="WP_142894156.1">
    <property type="nucleotide sequence ID" value="NZ_ML660164.1"/>
</dbReference>
<dbReference type="SUPFAM" id="SSF160719">
    <property type="entry name" value="gpW/gp25-like"/>
    <property type="match status" value="1"/>
</dbReference>
<dbReference type="InterPro" id="IPR007048">
    <property type="entry name" value="IraD/Gp25-like"/>
</dbReference>